<sequence length="105" mass="10860">MVFNTLDTTLAASRGSSIGRSLHRTAAMCASDERAAVGSVVAITVIDVTAPAAVPPRPQHEHLCEEPLVNVSATDPVAPLHWPDGLRVAGVADCKNSGRLEPAAP</sequence>
<dbReference type="AlphaFoldDB" id="A0AAW3B1B3"/>
<proteinExistence type="predicted"/>
<name>A0AAW3B1B3_9TRYP</name>
<evidence type="ECO:0000313" key="1">
    <source>
        <dbReference type="EMBL" id="KAL0514758.1"/>
    </source>
</evidence>
<reference evidence="1 2" key="1">
    <citation type="submission" date="2024-02" db="EMBL/GenBank/DDBJ databases">
        <title>FIRST GENOME SEQUENCES OF Leishmania (Viannia) shawi, Leishmania (Viannia) lindenbergi AND Leishmania (Viannia) utingensis.</title>
        <authorList>
            <person name="Resadore F."/>
            <person name="Custodio M.G.F."/>
            <person name="Boite M.C."/>
            <person name="Cupolillo E."/>
            <person name="Ferreira G.E.M."/>
        </authorList>
    </citation>
    <scope>NUCLEOTIDE SEQUENCE [LARGE SCALE GENOMIC DNA]</scope>
    <source>
        <strain evidence="1 2">ITUB/BR/1977/M4964</strain>
    </source>
</reference>
<organism evidence="1 2">
    <name type="scientific">Leishmania utingensis</name>
    <dbReference type="NCBI Taxonomy" id="653362"/>
    <lineage>
        <taxon>Eukaryota</taxon>
        <taxon>Discoba</taxon>
        <taxon>Euglenozoa</taxon>
        <taxon>Kinetoplastea</taxon>
        <taxon>Metakinetoplastina</taxon>
        <taxon>Trypanosomatida</taxon>
        <taxon>Trypanosomatidae</taxon>
        <taxon>Leishmaniinae</taxon>
        <taxon>Leishmania</taxon>
    </lineage>
</organism>
<keyword evidence="2" id="KW-1185">Reference proteome</keyword>
<dbReference type="Proteomes" id="UP001482455">
    <property type="component" value="Unassembled WGS sequence"/>
</dbReference>
<comment type="caution">
    <text evidence="1">The sequence shown here is derived from an EMBL/GenBank/DDBJ whole genome shotgun (WGS) entry which is preliminary data.</text>
</comment>
<accession>A0AAW3B1B3</accession>
<dbReference type="EMBL" id="JBAMZL010000005">
    <property type="protein sequence ID" value="KAL0514758.1"/>
    <property type="molecule type" value="Genomic_DNA"/>
</dbReference>
<gene>
    <name evidence="1" type="ORF">Q4I30_000985</name>
</gene>
<protein>
    <submittedName>
        <fullName evidence="1">Uncharacterized protein</fullName>
    </submittedName>
</protein>
<evidence type="ECO:0000313" key="2">
    <source>
        <dbReference type="Proteomes" id="UP001482455"/>
    </source>
</evidence>